<name>A0A6C0JK97_9ZZZZ</name>
<dbReference type="SUPFAM" id="SSF49899">
    <property type="entry name" value="Concanavalin A-like lectins/glucanases"/>
    <property type="match status" value="1"/>
</dbReference>
<organism evidence="1">
    <name type="scientific">viral metagenome</name>
    <dbReference type="NCBI Taxonomy" id="1070528"/>
    <lineage>
        <taxon>unclassified sequences</taxon>
        <taxon>metagenomes</taxon>
        <taxon>organismal metagenomes</taxon>
    </lineage>
</organism>
<dbReference type="InterPro" id="IPR013320">
    <property type="entry name" value="ConA-like_dom_sf"/>
</dbReference>
<evidence type="ECO:0000313" key="1">
    <source>
        <dbReference type="EMBL" id="QHU04897.1"/>
    </source>
</evidence>
<evidence type="ECO:0008006" key="2">
    <source>
        <dbReference type="Google" id="ProtNLM"/>
    </source>
</evidence>
<reference evidence="1" key="1">
    <citation type="journal article" date="2020" name="Nature">
        <title>Giant virus diversity and host interactions through global metagenomics.</title>
        <authorList>
            <person name="Schulz F."/>
            <person name="Roux S."/>
            <person name="Paez-Espino D."/>
            <person name="Jungbluth S."/>
            <person name="Walsh D.A."/>
            <person name="Denef V.J."/>
            <person name="McMahon K.D."/>
            <person name="Konstantinidis K.T."/>
            <person name="Eloe-Fadrosh E.A."/>
            <person name="Kyrpides N.C."/>
            <person name="Woyke T."/>
        </authorList>
    </citation>
    <scope>NUCLEOTIDE SEQUENCE</scope>
    <source>
        <strain evidence="1">GVMAG-M-3300027708-5</strain>
    </source>
</reference>
<protein>
    <recommendedName>
        <fullName evidence="2">Hedgehog/Intein (Hint) domain-containing protein</fullName>
    </recommendedName>
</protein>
<accession>A0A6C0JK97</accession>
<dbReference type="Gene3D" id="2.60.120.200">
    <property type="match status" value="1"/>
</dbReference>
<sequence>MSPINASMSFAGNATSYLTVPYDSGLNFGTGDFTIQWYQYQTDNNRFPRVFQIGTYPSATVGVSIEGGTFYYWIGNSPRGVGITNFKNIWTHFAISRVSGTTRIFMNGMKISQLSDTNNYTTSYELTIANELTKTNVAGFGGLIYGFDLETTVGLYTNNFTVPYTLPSLTGTTVLLLSGNRYQGSLGSTVVPTNVATDARVPVGPSPPCFLEGTKILCLNTSGVEEYIPIEKIRNGVLVKTSKHGYVAVNMIGTTSIINNSNTKTENKLYKCTKKNYPELKEDLVITGFHSVLVDSLTSEQRDKTTRQLGDIYLTDDKYRLMVYLDPKAEQYKKEGNFNIWHLALDNADYYMNYGIYANGLLVETTSKRYMKELSGMKLM</sequence>
<dbReference type="AlphaFoldDB" id="A0A6C0JK97"/>
<proteinExistence type="predicted"/>
<dbReference type="EMBL" id="MN740405">
    <property type="protein sequence ID" value="QHU04897.1"/>
    <property type="molecule type" value="Genomic_DNA"/>
</dbReference>